<dbReference type="Pfam" id="PF07521">
    <property type="entry name" value="RMMBL"/>
    <property type="match status" value="1"/>
</dbReference>
<protein>
    <submittedName>
        <fullName evidence="4">MBL fold metallo-hydrolase</fullName>
    </submittedName>
</protein>
<dbReference type="PANTHER" id="PTHR11203">
    <property type="entry name" value="CLEAVAGE AND POLYADENYLATION SPECIFICITY FACTOR FAMILY MEMBER"/>
    <property type="match status" value="1"/>
</dbReference>
<name>A0A7V5HNN1_UNCW3</name>
<dbReference type="GO" id="GO:0004521">
    <property type="term" value="F:RNA endonuclease activity"/>
    <property type="evidence" value="ECO:0007669"/>
    <property type="project" value="TreeGrafter"/>
</dbReference>
<dbReference type="InterPro" id="IPR036866">
    <property type="entry name" value="RibonucZ/Hydroxyglut_hydro"/>
</dbReference>
<reference evidence="4" key="1">
    <citation type="journal article" date="2020" name="mSystems">
        <title>Genome- and Community-Level Interaction Insights into Carbon Utilization and Element Cycling Functions of Hydrothermarchaeota in Hydrothermal Sediment.</title>
        <authorList>
            <person name="Zhou Z."/>
            <person name="Liu Y."/>
            <person name="Xu W."/>
            <person name="Pan J."/>
            <person name="Luo Z.H."/>
            <person name="Li M."/>
        </authorList>
    </citation>
    <scope>NUCLEOTIDE SEQUENCE [LARGE SCALE GENOMIC DNA]</scope>
    <source>
        <strain evidence="4">HyVt-96</strain>
    </source>
</reference>
<evidence type="ECO:0000256" key="1">
    <source>
        <dbReference type="ARBA" id="ARBA00022801"/>
    </source>
</evidence>
<feature type="domain" description="Beta-Casp" evidence="3">
    <location>
        <begin position="250"/>
        <end position="376"/>
    </location>
</feature>
<dbReference type="Pfam" id="PF10996">
    <property type="entry name" value="Beta-Casp"/>
    <property type="match status" value="1"/>
</dbReference>
<keyword evidence="1" id="KW-0378">Hydrolase</keyword>
<dbReference type="GO" id="GO:0016787">
    <property type="term" value="F:hydrolase activity"/>
    <property type="evidence" value="ECO:0007669"/>
    <property type="project" value="UniProtKB-KW"/>
</dbReference>
<dbReference type="SUPFAM" id="SSF56281">
    <property type="entry name" value="Metallo-hydrolase/oxidoreductase"/>
    <property type="match status" value="1"/>
</dbReference>
<proteinExistence type="predicted"/>
<organism evidence="4">
    <name type="scientific">candidate division WOR-3 bacterium</name>
    <dbReference type="NCBI Taxonomy" id="2052148"/>
    <lineage>
        <taxon>Bacteria</taxon>
        <taxon>Bacteria division WOR-3</taxon>
    </lineage>
</organism>
<dbReference type="InterPro" id="IPR011108">
    <property type="entry name" value="RMMBL"/>
</dbReference>
<dbReference type="SMART" id="SM00849">
    <property type="entry name" value="Lactamase_B"/>
    <property type="match status" value="1"/>
</dbReference>
<evidence type="ECO:0000259" key="2">
    <source>
        <dbReference type="SMART" id="SM00849"/>
    </source>
</evidence>
<dbReference type="Pfam" id="PF00753">
    <property type="entry name" value="Lactamase_B"/>
    <property type="match status" value="1"/>
</dbReference>
<dbReference type="InterPro" id="IPR050698">
    <property type="entry name" value="MBL"/>
</dbReference>
<dbReference type="InterPro" id="IPR001279">
    <property type="entry name" value="Metallo-B-lactamas"/>
</dbReference>
<dbReference type="Gene3D" id="3.60.15.10">
    <property type="entry name" value="Ribonuclease Z/Hydroxyacylglutathione hydrolase-like"/>
    <property type="match status" value="1"/>
</dbReference>
<evidence type="ECO:0000259" key="3">
    <source>
        <dbReference type="SMART" id="SM01027"/>
    </source>
</evidence>
<dbReference type="Gene3D" id="3.40.50.10890">
    <property type="match status" value="1"/>
</dbReference>
<feature type="domain" description="Metallo-beta-lactamase" evidence="2">
    <location>
        <begin position="13"/>
        <end position="230"/>
    </location>
</feature>
<dbReference type="EMBL" id="DRTX01000152">
    <property type="protein sequence ID" value="HHF53305.1"/>
    <property type="molecule type" value="Genomic_DNA"/>
</dbReference>
<dbReference type="AlphaFoldDB" id="A0A7V5HNN1"/>
<dbReference type="Proteomes" id="UP000886050">
    <property type="component" value="Unassembled WGS sequence"/>
</dbReference>
<dbReference type="InterPro" id="IPR022712">
    <property type="entry name" value="Beta_Casp"/>
</dbReference>
<accession>A0A7V5HNN1</accession>
<dbReference type="SMART" id="SM01027">
    <property type="entry name" value="Beta-Casp"/>
    <property type="match status" value="1"/>
</dbReference>
<evidence type="ECO:0000313" key="4">
    <source>
        <dbReference type="EMBL" id="HHF53305.1"/>
    </source>
</evidence>
<dbReference type="CDD" id="cd16295">
    <property type="entry name" value="TTHA0252-CPSF-like_MBL-fold"/>
    <property type="match status" value="1"/>
</dbReference>
<dbReference type="PANTHER" id="PTHR11203:SF37">
    <property type="entry name" value="INTEGRATOR COMPLEX SUBUNIT 11"/>
    <property type="match status" value="1"/>
</dbReference>
<gene>
    <name evidence="4" type="ORF">ENL43_02950</name>
</gene>
<comment type="caution">
    <text evidence="4">The sequence shown here is derived from an EMBL/GenBank/DDBJ whole genome shotgun (WGS) entry which is preliminary data.</text>
</comment>
<sequence>MKIKVLGAAKTVTGSCYLIEYQNKKILVDCGMFQGHDEHLNYEPFGFEPSELDMVLLTHAHLDHSGRLPKLVREGFEGRILSTSATLDLARIMLLDAAKLQEEEAETTSRRNLRRGMEPVEPLYDVGDAIETISFFGPGVKYDTRLEIYPGLYVTFRDAGHILGSSFLEIEADGKRLIFSGDLGNRDKPIVRDPESPKLHDVDHIFIESTYGNRLHKSIEESKHELLNAIKDTFERGGNVIIPSFAIERAQDLLYFIREFKETGEISRDTKVFLDSPLAIQATKIFRAHRECFDDEANELLKQHKDPFNFPGLVITRNVEASKEINKIESGAIIIAGSGMCTGGRVKHHLKHNLWREECSVIFVGFQAKGTLGREIVDGKDEVEIYGERIKVRAKIYTINGFSAHADRDILLDWLAKTNPRGVVHPVHGEEETINIFEKSINELGYKTYVPNLAETIEI</sequence>